<keyword evidence="3" id="KW-0472">Membrane</keyword>
<name>A0A7S1A2H4_NOCSC</name>
<keyword evidence="3" id="KW-0812">Transmembrane</keyword>
<dbReference type="InterPro" id="IPR004345">
    <property type="entry name" value="TB2_DP1_HVA22"/>
</dbReference>
<comment type="similarity">
    <text evidence="1">Belongs to the DP1 family.</text>
</comment>
<evidence type="ECO:0000256" key="2">
    <source>
        <dbReference type="SAM" id="MobiDB-lite"/>
    </source>
</evidence>
<feature type="region of interest" description="Disordered" evidence="2">
    <location>
        <begin position="1"/>
        <end position="61"/>
    </location>
</feature>
<feature type="transmembrane region" description="Helical" evidence="3">
    <location>
        <begin position="162"/>
        <end position="187"/>
    </location>
</feature>
<evidence type="ECO:0000256" key="1">
    <source>
        <dbReference type="RuleBase" id="RU362006"/>
    </source>
</evidence>
<sequence>MEGEASEFASVIEERDALESESPEAKEKEKVPVKLSLQKNQKPIFGDTAKAGPDDDGDVSPRGVVQRRSVSQVPVPQDKHQIIEQVNAQLSEIPAVNALAELMKVKPVFVAAAGALMCLGFVLYGFGGQMVCTLVGCLFPAFESFKAIEAKNAQLTAHWLNYWVVLACIATIEHLFYYVLVWVPFYYPIKLGFLMFLVAPQTDGANKAYRWMVRPMLSRNQHHIDKCITESKRGLRRTVTGTLGVGVNVTMAVGGDSVKSIRRTAATVAPMAARKVGGVATQLMFDVGSMRVTDMFNGKKGEGRSSVKISEVVEEQEFMVSSTTEPVPAN</sequence>
<reference evidence="4" key="1">
    <citation type="submission" date="2021-01" db="EMBL/GenBank/DDBJ databases">
        <authorList>
            <person name="Corre E."/>
            <person name="Pelletier E."/>
            <person name="Niang G."/>
            <person name="Scheremetjew M."/>
            <person name="Finn R."/>
            <person name="Kale V."/>
            <person name="Holt S."/>
            <person name="Cochrane G."/>
            <person name="Meng A."/>
            <person name="Brown T."/>
            <person name="Cohen L."/>
        </authorList>
    </citation>
    <scope>NUCLEOTIDE SEQUENCE</scope>
</reference>
<dbReference type="PANTHER" id="PTHR12300">
    <property type="entry name" value="HVA22-LIKE PROTEINS"/>
    <property type="match status" value="1"/>
</dbReference>
<keyword evidence="3" id="KW-1133">Transmembrane helix</keyword>
<dbReference type="Pfam" id="PF03134">
    <property type="entry name" value="TB2_DP1_HVA22"/>
    <property type="match status" value="1"/>
</dbReference>
<evidence type="ECO:0000313" key="4">
    <source>
        <dbReference type="EMBL" id="CAD8840585.1"/>
    </source>
</evidence>
<feature type="transmembrane region" description="Helical" evidence="3">
    <location>
        <begin position="109"/>
        <end position="142"/>
    </location>
</feature>
<organism evidence="4">
    <name type="scientific">Noctiluca scintillans</name>
    <name type="common">Sea sparkle</name>
    <name type="synonym">Red tide dinoflagellate</name>
    <dbReference type="NCBI Taxonomy" id="2966"/>
    <lineage>
        <taxon>Eukaryota</taxon>
        <taxon>Sar</taxon>
        <taxon>Alveolata</taxon>
        <taxon>Dinophyceae</taxon>
        <taxon>Noctilucales</taxon>
        <taxon>Noctilucaceae</taxon>
        <taxon>Noctiluca</taxon>
    </lineage>
</organism>
<dbReference type="EMBL" id="HBFQ01021371">
    <property type="protein sequence ID" value="CAD8840585.1"/>
    <property type="molecule type" value="Transcribed_RNA"/>
</dbReference>
<dbReference type="AlphaFoldDB" id="A0A7S1A2H4"/>
<accession>A0A7S1A2H4</accession>
<evidence type="ECO:0008006" key="5">
    <source>
        <dbReference type="Google" id="ProtNLM"/>
    </source>
</evidence>
<proteinExistence type="inferred from homology"/>
<protein>
    <recommendedName>
        <fullName evidence="5">Receptor expression-enhancing protein</fullName>
    </recommendedName>
</protein>
<dbReference type="GO" id="GO:0016020">
    <property type="term" value="C:membrane"/>
    <property type="evidence" value="ECO:0007669"/>
    <property type="project" value="UniProtKB-SubCell"/>
</dbReference>
<evidence type="ECO:0000256" key="3">
    <source>
        <dbReference type="SAM" id="Phobius"/>
    </source>
</evidence>
<comment type="subcellular location">
    <subcellularLocation>
        <location evidence="1">Membrane</location>
        <topology evidence="1">Multi-pass membrane protein</topology>
    </subcellularLocation>
</comment>
<feature type="compositionally biased region" description="Basic and acidic residues" evidence="2">
    <location>
        <begin position="12"/>
        <end position="32"/>
    </location>
</feature>
<gene>
    <name evidence="4" type="ORF">NSCI0253_LOCUS14933</name>
</gene>